<dbReference type="CDD" id="cd07185">
    <property type="entry name" value="OmpA_C-like"/>
    <property type="match status" value="1"/>
</dbReference>
<feature type="region of interest" description="Disordered" evidence="2">
    <location>
        <begin position="23"/>
        <end position="51"/>
    </location>
</feature>
<comment type="caution">
    <text evidence="4">The sequence shown here is derived from an EMBL/GenBank/DDBJ whole genome shotgun (WGS) entry which is preliminary data.</text>
</comment>
<dbReference type="Gene3D" id="3.30.1330.60">
    <property type="entry name" value="OmpA-like domain"/>
    <property type="match status" value="1"/>
</dbReference>
<evidence type="ECO:0000313" key="4">
    <source>
        <dbReference type="EMBL" id="MBM6851462.1"/>
    </source>
</evidence>
<dbReference type="Proteomes" id="UP000719500">
    <property type="component" value="Unassembled WGS sequence"/>
</dbReference>
<organism evidence="4 5">
    <name type="scientific">Oscillibacter valericigenes</name>
    <dbReference type="NCBI Taxonomy" id="351091"/>
    <lineage>
        <taxon>Bacteria</taxon>
        <taxon>Bacillati</taxon>
        <taxon>Bacillota</taxon>
        <taxon>Clostridia</taxon>
        <taxon>Eubacteriales</taxon>
        <taxon>Oscillospiraceae</taxon>
        <taxon>Oscillibacter</taxon>
    </lineage>
</organism>
<dbReference type="InterPro" id="IPR036737">
    <property type="entry name" value="OmpA-like_sf"/>
</dbReference>
<dbReference type="PANTHER" id="PTHR30329:SF21">
    <property type="entry name" value="LIPOPROTEIN YIAD-RELATED"/>
    <property type="match status" value="1"/>
</dbReference>
<name>A0ABS2FUZ3_9FIRM</name>
<evidence type="ECO:0000259" key="3">
    <source>
        <dbReference type="PROSITE" id="PS51123"/>
    </source>
</evidence>
<evidence type="ECO:0000313" key="5">
    <source>
        <dbReference type="Proteomes" id="UP000719500"/>
    </source>
</evidence>
<dbReference type="InterPro" id="IPR006665">
    <property type="entry name" value="OmpA-like"/>
</dbReference>
<dbReference type="SUPFAM" id="SSF103088">
    <property type="entry name" value="OmpA-like"/>
    <property type="match status" value="1"/>
</dbReference>
<keyword evidence="1" id="KW-0472">Membrane</keyword>
<proteinExistence type="predicted"/>
<feature type="compositionally biased region" description="Acidic residues" evidence="2">
    <location>
        <begin position="27"/>
        <end position="40"/>
    </location>
</feature>
<dbReference type="RefSeq" id="WP_204804291.1">
    <property type="nucleotide sequence ID" value="NZ_JACSNX010000011.1"/>
</dbReference>
<dbReference type="InterPro" id="IPR050330">
    <property type="entry name" value="Bact_OuterMem_StrucFunc"/>
</dbReference>
<accession>A0ABS2FUZ3</accession>
<evidence type="ECO:0000256" key="2">
    <source>
        <dbReference type="SAM" id="MobiDB-lite"/>
    </source>
</evidence>
<keyword evidence="5" id="KW-1185">Reference proteome</keyword>
<dbReference type="EMBL" id="JACSNX010000011">
    <property type="protein sequence ID" value="MBM6851462.1"/>
    <property type="molecule type" value="Genomic_DNA"/>
</dbReference>
<dbReference type="Gene3D" id="2.60.120.380">
    <property type="match status" value="2"/>
</dbReference>
<reference evidence="4 5" key="1">
    <citation type="journal article" date="2021" name="Sci. Rep.">
        <title>The distribution of antibiotic resistance genes in chicken gut microbiota commensals.</title>
        <authorList>
            <person name="Juricova H."/>
            <person name="Matiasovicova J."/>
            <person name="Kubasova T."/>
            <person name="Cejkova D."/>
            <person name="Rychlik I."/>
        </authorList>
    </citation>
    <scope>NUCLEOTIDE SEQUENCE [LARGE SCALE GENOMIC DNA]</scope>
    <source>
        <strain evidence="4 5">An411</strain>
    </source>
</reference>
<protein>
    <submittedName>
        <fullName evidence="4">OmpA family protein</fullName>
    </submittedName>
</protein>
<gene>
    <name evidence="4" type="ORF">H9X91_08445</name>
</gene>
<dbReference type="PROSITE" id="PS51257">
    <property type="entry name" value="PROKAR_LIPOPROTEIN"/>
    <property type="match status" value="1"/>
</dbReference>
<evidence type="ECO:0000256" key="1">
    <source>
        <dbReference type="PROSITE-ProRule" id="PRU00473"/>
    </source>
</evidence>
<sequence length="485" mass="52184">MKQIAAWILAWMLVFTLTGCGGKDASDEPAQEETLQTEEADSAKQPDNGSLTVVSDGLEETAEQGETLRGGTNQNDAVLLPLNTRLTGKATQEGGLWYAFTTGSAENATYKITAVNKTLGTGNLDLRVYDAYGKTIHDPYGSPLQATQVGRASTLSLELPPDTTYYIYIWSEKEDSIEYSLIIRDPEEQKTGYSTAGSVSEAVGAVAGQEISAGTNQDDGGMIPLEAQLSGKVSNNLGQWFAFTTNSVENATYEITTVNITPGTGNLDLRVYDVYGSTMHDPYGAPLQAAQDGKAATLSLELPPNTTYYIYIWADKGDSIQYTLRIHGPEEPTAESGTATVEQEPLVFETPFELNSTQVMFKAESDAFINEEAAKEALKPVAEVILAHPDHKILLAGTTATDGSQQARVELSNRRAAAVKGLLVSAFGVPEDQLLTIGLGFEADPFVRGQDRDANGKFVESEGAKNRRVVVMDVNDPIAQELLNS</sequence>
<feature type="domain" description="OmpA-like" evidence="3">
    <location>
        <begin position="339"/>
        <end position="477"/>
    </location>
</feature>
<dbReference type="PANTHER" id="PTHR30329">
    <property type="entry name" value="STATOR ELEMENT OF FLAGELLAR MOTOR COMPLEX"/>
    <property type="match status" value="1"/>
</dbReference>
<dbReference type="Pfam" id="PF00691">
    <property type="entry name" value="OmpA"/>
    <property type="match status" value="1"/>
</dbReference>
<dbReference type="PROSITE" id="PS51123">
    <property type="entry name" value="OMPA_2"/>
    <property type="match status" value="1"/>
</dbReference>